<dbReference type="PROSITE" id="PS50893">
    <property type="entry name" value="ABC_TRANSPORTER_2"/>
    <property type="match status" value="1"/>
</dbReference>
<dbReference type="SUPFAM" id="SSF52540">
    <property type="entry name" value="P-loop containing nucleoside triphosphate hydrolases"/>
    <property type="match status" value="1"/>
</dbReference>
<accession>A0A537JNA1</accession>
<dbReference type="Pfam" id="PF00005">
    <property type="entry name" value="ABC_tran"/>
    <property type="match status" value="1"/>
</dbReference>
<proteinExistence type="predicted"/>
<dbReference type="InterPro" id="IPR050166">
    <property type="entry name" value="ABC_transporter_ATP-bind"/>
</dbReference>
<dbReference type="SMART" id="SM00382">
    <property type="entry name" value="AAA"/>
    <property type="match status" value="1"/>
</dbReference>
<feature type="domain" description="ABC transporter" evidence="4">
    <location>
        <begin position="5"/>
        <end position="238"/>
    </location>
</feature>
<comment type="caution">
    <text evidence="5">The sequence shown here is derived from an EMBL/GenBank/DDBJ whole genome shotgun (WGS) entry which is preliminary data.</text>
</comment>
<dbReference type="CDD" id="cd03293">
    <property type="entry name" value="ABC_NrtD_SsuB_transporters"/>
    <property type="match status" value="1"/>
</dbReference>
<dbReference type="InterPro" id="IPR003439">
    <property type="entry name" value="ABC_transporter-like_ATP-bd"/>
</dbReference>
<dbReference type="EMBL" id="VBAO01000017">
    <property type="protein sequence ID" value="TMI84752.1"/>
    <property type="molecule type" value="Genomic_DNA"/>
</dbReference>
<gene>
    <name evidence="5" type="ORF">E6H04_00675</name>
</gene>
<evidence type="ECO:0000256" key="3">
    <source>
        <dbReference type="ARBA" id="ARBA00022840"/>
    </source>
</evidence>
<dbReference type="AlphaFoldDB" id="A0A537JNA1"/>
<dbReference type="InterPro" id="IPR027417">
    <property type="entry name" value="P-loop_NTPase"/>
</dbReference>
<dbReference type="PANTHER" id="PTHR42788:SF13">
    <property type="entry name" value="ALIPHATIC SULFONATES IMPORT ATP-BINDING PROTEIN SSUB"/>
    <property type="match status" value="1"/>
</dbReference>
<evidence type="ECO:0000256" key="2">
    <source>
        <dbReference type="ARBA" id="ARBA00022741"/>
    </source>
</evidence>
<dbReference type="InterPro" id="IPR003593">
    <property type="entry name" value="AAA+_ATPase"/>
</dbReference>
<evidence type="ECO:0000256" key="1">
    <source>
        <dbReference type="ARBA" id="ARBA00022448"/>
    </source>
</evidence>
<evidence type="ECO:0000313" key="6">
    <source>
        <dbReference type="Proteomes" id="UP000320048"/>
    </source>
</evidence>
<evidence type="ECO:0000313" key="5">
    <source>
        <dbReference type="EMBL" id="TMI84752.1"/>
    </source>
</evidence>
<name>A0A537JNA1_9BACT</name>
<dbReference type="PROSITE" id="PS00211">
    <property type="entry name" value="ABC_TRANSPORTER_1"/>
    <property type="match status" value="1"/>
</dbReference>
<organism evidence="5 6">
    <name type="scientific">Candidatus Segetimicrobium genomatis</name>
    <dbReference type="NCBI Taxonomy" id="2569760"/>
    <lineage>
        <taxon>Bacteria</taxon>
        <taxon>Bacillati</taxon>
        <taxon>Candidatus Sysuimicrobiota</taxon>
        <taxon>Candidatus Sysuimicrobiia</taxon>
        <taxon>Candidatus Sysuimicrobiales</taxon>
        <taxon>Candidatus Segetimicrobiaceae</taxon>
        <taxon>Candidatus Segetimicrobium</taxon>
    </lineage>
</organism>
<dbReference type="InterPro" id="IPR017871">
    <property type="entry name" value="ABC_transporter-like_CS"/>
</dbReference>
<dbReference type="Proteomes" id="UP000320048">
    <property type="component" value="Unassembled WGS sequence"/>
</dbReference>
<dbReference type="Gene3D" id="3.40.50.300">
    <property type="entry name" value="P-loop containing nucleotide triphosphate hydrolases"/>
    <property type="match status" value="1"/>
</dbReference>
<keyword evidence="3 5" id="KW-0067">ATP-binding</keyword>
<protein>
    <submittedName>
        <fullName evidence="5">ABC transporter ATP-binding protein</fullName>
    </submittedName>
</protein>
<sequence>MQAKISIEALSHEYFNPTTWQRVRALDGLSLTVAAGEFLCLVGPSGCGKSTLLNLVAGLARPTGGRILLDGRVVARPGRDRGMVFQEFAILPWRTVEGNIGHGLEIAGAPRRVKDETVRRYVALMGLGGFEHKYPHELSGGMRQRVAVARTLAADPEVVLMDEPFASLDAQTRNVMQEELVRIALGERKTIMFVTHSVDEAIILGDRVVVLTHRPGRLKASMPIDIPREARRWDVLGAEAGFVRYRQDIHRLIREEFDARAPAAGAVQA</sequence>
<reference evidence="5 6" key="1">
    <citation type="journal article" date="2019" name="Nat. Microbiol.">
        <title>Mediterranean grassland soil C-N compound turnover is dependent on rainfall and depth, and is mediated by genomically divergent microorganisms.</title>
        <authorList>
            <person name="Diamond S."/>
            <person name="Andeer P.F."/>
            <person name="Li Z."/>
            <person name="Crits-Christoph A."/>
            <person name="Burstein D."/>
            <person name="Anantharaman K."/>
            <person name="Lane K.R."/>
            <person name="Thomas B.C."/>
            <person name="Pan C."/>
            <person name="Northen T.R."/>
            <person name="Banfield J.F."/>
        </authorList>
    </citation>
    <scope>NUCLEOTIDE SEQUENCE [LARGE SCALE GENOMIC DNA]</scope>
    <source>
        <strain evidence="5">NP_7</strain>
    </source>
</reference>
<keyword evidence="1" id="KW-0813">Transport</keyword>
<dbReference type="GO" id="GO:0005524">
    <property type="term" value="F:ATP binding"/>
    <property type="evidence" value="ECO:0007669"/>
    <property type="project" value="UniProtKB-KW"/>
</dbReference>
<keyword evidence="2" id="KW-0547">Nucleotide-binding</keyword>
<dbReference type="GO" id="GO:0016887">
    <property type="term" value="F:ATP hydrolysis activity"/>
    <property type="evidence" value="ECO:0007669"/>
    <property type="project" value="InterPro"/>
</dbReference>
<evidence type="ECO:0000259" key="4">
    <source>
        <dbReference type="PROSITE" id="PS50893"/>
    </source>
</evidence>
<dbReference type="PANTHER" id="PTHR42788">
    <property type="entry name" value="TAURINE IMPORT ATP-BINDING PROTEIN-RELATED"/>
    <property type="match status" value="1"/>
</dbReference>